<dbReference type="Proteomes" id="UP000738349">
    <property type="component" value="Unassembled WGS sequence"/>
</dbReference>
<dbReference type="EMBL" id="JAGMUV010000003">
    <property type="protein sequence ID" value="KAH7165590.1"/>
    <property type="molecule type" value="Genomic_DNA"/>
</dbReference>
<feature type="compositionally biased region" description="Polar residues" evidence="1">
    <location>
        <begin position="219"/>
        <end position="234"/>
    </location>
</feature>
<feature type="region of interest" description="Disordered" evidence="1">
    <location>
        <begin position="1"/>
        <end position="25"/>
    </location>
</feature>
<feature type="region of interest" description="Disordered" evidence="1">
    <location>
        <begin position="129"/>
        <end position="234"/>
    </location>
</feature>
<organism evidence="2 3">
    <name type="scientific">Dactylonectria macrodidyma</name>
    <dbReference type="NCBI Taxonomy" id="307937"/>
    <lineage>
        <taxon>Eukaryota</taxon>
        <taxon>Fungi</taxon>
        <taxon>Dikarya</taxon>
        <taxon>Ascomycota</taxon>
        <taxon>Pezizomycotina</taxon>
        <taxon>Sordariomycetes</taxon>
        <taxon>Hypocreomycetidae</taxon>
        <taxon>Hypocreales</taxon>
        <taxon>Nectriaceae</taxon>
        <taxon>Dactylonectria</taxon>
    </lineage>
</organism>
<dbReference type="PANTHER" id="PTHR42070">
    <property type="entry name" value="FILAMENT ASSOCIATED PROTEIN, PUTATIVE (AFU_ORTHOLOGUE AFUA_8G06630)-RELATED"/>
    <property type="match status" value="1"/>
</dbReference>
<evidence type="ECO:0008006" key="4">
    <source>
        <dbReference type="Google" id="ProtNLM"/>
    </source>
</evidence>
<evidence type="ECO:0000313" key="3">
    <source>
        <dbReference type="Proteomes" id="UP000738349"/>
    </source>
</evidence>
<evidence type="ECO:0000313" key="2">
    <source>
        <dbReference type="EMBL" id="KAH7165590.1"/>
    </source>
</evidence>
<feature type="compositionally biased region" description="Polar residues" evidence="1">
    <location>
        <begin position="180"/>
        <end position="191"/>
    </location>
</feature>
<feature type="compositionally biased region" description="Basic and acidic residues" evidence="1">
    <location>
        <begin position="1"/>
        <end position="19"/>
    </location>
</feature>
<proteinExistence type="predicted"/>
<dbReference type="AlphaFoldDB" id="A0A9P9JJL9"/>
<comment type="caution">
    <text evidence="2">The sequence shown here is derived from an EMBL/GenBank/DDBJ whole genome shotgun (WGS) entry which is preliminary data.</text>
</comment>
<sequence length="259" mass="28438">MSTPTKDTKNLERVRDNQRRSRARRREHLAELEHRIRTYELQGIEASSEVQLAARRVAEENRVLRGIIAGQGISNEYVASVLQATALAHPDTGSISHFASNSPSEAVQALHQTMLPRRPLIHDQPVSYPIPPQETRDRPMTNAPTTSNPVWEPAQPIQPGISFPRPLPSNAPPPMGRPTVPSQLHHQQYTPSAFPGPQIPRTEGFLPSPAPMLDDPRRQSYSIPSLQGDGSSAMNYSLSMHAFQTQGGSNPPGPDPGPC</sequence>
<accession>A0A9P9JJL9</accession>
<keyword evidence="3" id="KW-1185">Reference proteome</keyword>
<name>A0A9P9JJL9_9HYPO</name>
<feature type="compositionally biased region" description="Pro residues" evidence="1">
    <location>
        <begin position="165"/>
        <end position="176"/>
    </location>
</feature>
<dbReference type="PANTHER" id="PTHR42070:SF1">
    <property type="entry name" value="FILAMENT ASSOCIATED PROTEIN, PUTATIVE (AFU_ORTHOLOGUE AFUA_8G06630)-RELATED"/>
    <property type="match status" value="1"/>
</dbReference>
<reference evidence="2" key="1">
    <citation type="journal article" date="2021" name="Nat. Commun.">
        <title>Genetic determinants of endophytism in the Arabidopsis root mycobiome.</title>
        <authorList>
            <person name="Mesny F."/>
            <person name="Miyauchi S."/>
            <person name="Thiergart T."/>
            <person name="Pickel B."/>
            <person name="Atanasova L."/>
            <person name="Karlsson M."/>
            <person name="Huettel B."/>
            <person name="Barry K.W."/>
            <person name="Haridas S."/>
            <person name="Chen C."/>
            <person name="Bauer D."/>
            <person name="Andreopoulos W."/>
            <person name="Pangilinan J."/>
            <person name="LaButti K."/>
            <person name="Riley R."/>
            <person name="Lipzen A."/>
            <person name="Clum A."/>
            <person name="Drula E."/>
            <person name="Henrissat B."/>
            <person name="Kohler A."/>
            <person name="Grigoriev I.V."/>
            <person name="Martin F.M."/>
            <person name="Hacquard S."/>
        </authorList>
    </citation>
    <scope>NUCLEOTIDE SEQUENCE</scope>
    <source>
        <strain evidence="2">MPI-CAGE-AT-0147</strain>
    </source>
</reference>
<dbReference type="OrthoDB" id="4505928at2759"/>
<protein>
    <recommendedName>
        <fullName evidence="4">BZIP domain-containing protein</fullName>
    </recommendedName>
</protein>
<gene>
    <name evidence="2" type="ORF">EDB81DRAFT_258265</name>
</gene>
<evidence type="ECO:0000256" key="1">
    <source>
        <dbReference type="SAM" id="MobiDB-lite"/>
    </source>
</evidence>